<dbReference type="RefSeq" id="WP_135076259.1">
    <property type="nucleotide sequence ID" value="NZ_CP038267.1"/>
</dbReference>
<dbReference type="AlphaFoldDB" id="A0A4P7GJS2"/>
<dbReference type="KEGG" id="noy:EXE57_08290"/>
<dbReference type="EMBL" id="CP038267">
    <property type="protein sequence ID" value="QBR92288.1"/>
    <property type="molecule type" value="Genomic_DNA"/>
</dbReference>
<evidence type="ECO:0000313" key="2">
    <source>
        <dbReference type="EMBL" id="QBR92288.1"/>
    </source>
</evidence>
<name>A0A4P7GJS2_9ACTN</name>
<feature type="signal peptide" evidence="1">
    <location>
        <begin position="1"/>
        <end position="26"/>
    </location>
</feature>
<dbReference type="Proteomes" id="UP000294894">
    <property type="component" value="Chromosome"/>
</dbReference>
<organism evidence="2 3">
    <name type="scientific">Nocardioides euryhalodurans</name>
    <dbReference type="NCBI Taxonomy" id="2518370"/>
    <lineage>
        <taxon>Bacteria</taxon>
        <taxon>Bacillati</taxon>
        <taxon>Actinomycetota</taxon>
        <taxon>Actinomycetes</taxon>
        <taxon>Propionibacteriales</taxon>
        <taxon>Nocardioidaceae</taxon>
        <taxon>Nocardioides</taxon>
    </lineage>
</organism>
<keyword evidence="1" id="KW-0732">Signal</keyword>
<evidence type="ECO:0000313" key="3">
    <source>
        <dbReference type="Proteomes" id="UP000294894"/>
    </source>
</evidence>
<keyword evidence="3" id="KW-1185">Reference proteome</keyword>
<reference evidence="2 3" key="1">
    <citation type="submission" date="2019-03" db="EMBL/GenBank/DDBJ databases">
        <title>Three New Species of Nocardioides, Nocardioides euryhalodurans sp. nov., Nocardioides seonyuensis sp. nov. and Nocardioides eburneoflavus sp. nov., Iolated from Soil.</title>
        <authorList>
            <person name="Roh S.G."/>
            <person name="Lee C."/>
            <person name="Kim M.-K."/>
            <person name="Kim S.B."/>
        </authorList>
    </citation>
    <scope>NUCLEOTIDE SEQUENCE [LARGE SCALE GENOMIC DNA]</scope>
    <source>
        <strain evidence="2 3">MMS17-SY117</strain>
    </source>
</reference>
<protein>
    <submittedName>
        <fullName evidence="2">Uncharacterized protein</fullName>
    </submittedName>
</protein>
<sequence>MSTRLLPAAVAGLLAVSLLGLAPASASPPAVPVPDAPATAPQSDRQAAVDALAAVEALAANDPSRASRRQVTGRPDVTMALNQLLRVRADLTPAEKRRADALLARPTADGGDGFLDYSVPEATPVCGPVICIHYVTTTADAPPQDSNDGDAIPDAVQQALATAESVHGTYTGAGYLRPDSDGTLGGGSDQVDVYLGDLGNAGYYGYCTTDQPGDTGPWNRWAYCAIDEDFSTDDFPENTPLENQQVTLAHEYFHAVQYAYDAYEDPWFLEATAAWAEDELFDAVDDNRQYLPSGQLGRPYLPLDLWVAGDSMHYGNWLFFRHLTERWTAETGGLPTIMVELMERLSGRTGDPDQYSTQAIAAELAERGTSFGAVYARFVTDNRAPARAYSEGARYRPAAPLRTWRLRADRRRTGLYEIRIDHLSNIPLRYRPGSGTSRRGWKLRLQVDMPAGATAPAARVVSFLKGGGVSTETIRLSSTGKGARTVPFSSRRVRYVELVLINASRRTSCWTYPYGDSASVACNGTPRDDNVRTLFSASISR</sequence>
<accession>A0A4P7GJS2</accession>
<gene>
    <name evidence="2" type="ORF">EXE57_08290</name>
</gene>
<evidence type="ECO:0000256" key="1">
    <source>
        <dbReference type="SAM" id="SignalP"/>
    </source>
</evidence>
<dbReference type="NCBIfam" id="NF045524">
    <property type="entry name" value="MXAN_6640_HExxH"/>
    <property type="match status" value="1"/>
</dbReference>
<dbReference type="OrthoDB" id="2079373at2"/>
<feature type="chain" id="PRO_5020580514" evidence="1">
    <location>
        <begin position="27"/>
        <end position="541"/>
    </location>
</feature>
<proteinExistence type="predicted"/>